<feature type="region of interest" description="Disordered" evidence="1">
    <location>
        <begin position="843"/>
        <end position="884"/>
    </location>
</feature>
<feature type="compositionally biased region" description="Acidic residues" evidence="1">
    <location>
        <begin position="849"/>
        <end position="870"/>
    </location>
</feature>
<dbReference type="PANTHER" id="PTHR33480">
    <property type="entry name" value="SET DOMAIN-CONTAINING PROTEIN-RELATED"/>
    <property type="match status" value="1"/>
</dbReference>
<sequence>MKDKNISEQNCCQNNEQNKKYTQESDQNKTLKEDVMNIRNMERRHESDNTEVMDCLNISPDLDEEHSLKEITGHSTKNTNAPEMDLLKETTSLPKQGDRKMLEEGNLNLDDMEINNKEAGTSGMEITKCLEGIDNSTQYLNDLSLSFPSIHENIIIHDIKVIKDGVVTSLGVSDVLQMEPNKPQEYELVSSSKNCVPDSFANELPRAKATDEPSYLPTPDVGYDEFYEDNENNNSINKSDKLSSQSDIHASDISEDYLPSSDASFASNNIKTSSKIEQLESSHSSIEDKPHVQTVSKTVYGKRVHLEDVHSEETEVARLLAMESKSKERKEGFLCLLRVGDYFHNCEVLAIKKGNLILSRRPIYQMRYSDYGPCPDCLGFFLLSQLWHHVRYACPKRHGTRKNENTNTRMDIRGDSFALLDFHSVSEGYKRHILGTFKLDQISEICKTDEILLKFGNMLYEKYSSQQHEYLRQTLRQLSRLLIKAKELNTEVNSVSDLLQPKNFDVVIASVRSVCQSATNCVMDDEYGIPSLALKIGHSLRKCALILRGISLRKNDLKTDRSMQGFLSLMEIEWRNRISTAALRTLKERKLNSTQLLPLTSDIIKINKYIDYEIDSFFNNACGIDIKTEWNRLASLTLSRIILLNKRRSGEASKMMLKHYATKPNWKEQCTEELKKSLTPLEIRLADKMTVVEVPGKSRTLFKVPILLTDQLKKAIDKLIELREEAQISKNNCYVFARGLGSTSYLRGHDSLRKVCKEIELDKPEWITGTKLRKYIATVVQVFNLNETEYDWLARHLGHDIRVHREFYRLHESAVELTKISRLLLAVDQRQVNTNKGKSIGDISIGDLPDVELSDSDNDAGAESADDQDQPEQIKVPNNKKERF</sequence>
<proteinExistence type="predicted"/>
<evidence type="ECO:0000256" key="1">
    <source>
        <dbReference type="SAM" id="MobiDB-lite"/>
    </source>
</evidence>
<keyword evidence="3" id="KW-1185">Reference proteome</keyword>
<gene>
    <name evidence="2" type="ORF">NQ315_008281</name>
</gene>
<accession>A0AAV8VME1</accession>
<name>A0AAV8VME1_9CUCU</name>
<evidence type="ECO:0000313" key="3">
    <source>
        <dbReference type="Proteomes" id="UP001159042"/>
    </source>
</evidence>
<dbReference type="EMBL" id="JANEYG010000054">
    <property type="protein sequence ID" value="KAJ8915394.1"/>
    <property type="molecule type" value="Genomic_DNA"/>
</dbReference>
<evidence type="ECO:0000313" key="2">
    <source>
        <dbReference type="EMBL" id="KAJ8915394.1"/>
    </source>
</evidence>
<feature type="region of interest" description="Disordered" evidence="1">
    <location>
        <begin position="204"/>
        <end position="244"/>
    </location>
</feature>
<dbReference type="Proteomes" id="UP001159042">
    <property type="component" value="Unassembled WGS sequence"/>
</dbReference>
<dbReference type="PANTHER" id="PTHR33480:SF1">
    <property type="entry name" value="TYR RECOMBINASE DOMAIN-CONTAINING PROTEIN"/>
    <property type="match status" value="1"/>
</dbReference>
<feature type="compositionally biased region" description="Acidic residues" evidence="1">
    <location>
        <begin position="222"/>
        <end position="231"/>
    </location>
</feature>
<feature type="region of interest" description="Disordered" evidence="1">
    <location>
        <begin position="1"/>
        <end position="30"/>
    </location>
</feature>
<comment type="caution">
    <text evidence="2">The sequence shown here is derived from an EMBL/GenBank/DDBJ whole genome shotgun (WGS) entry which is preliminary data.</text>
</comment>
<organism evidence="2 3">
    <name type="scientific">Exocentrus adspersus</name>
    <dbReference type="NCBI Taxonomy" id="1586481"/>
    <lineage>
        <taxon>Eukaryota</taxon>
        <taxon>Metazoa</taxon>
        <taxon>Ecdysozoa</taxon>
        <taxon>Arthropoda</taxon>
        <taxon>Hexapoda</taxon>
        <taxon>Insecta</taxon>
        <taxon>Pterygota</taxon>
        <taxon>Neoptera</taxon>
        <taxon>Endopterygota</taxon>
        <taxon>Coleoptera</taxon>
        <taxon>Polyphaga</taxon>
        <taxon>Cucujiformia</taxon>
        <taxon>Chrysomeloidea</taxon>
        <taxon>Cerambycidae</taxon>
        <taxon>Lamiinae</taxon>
        <taxon>Acanthocinini</taxon>
        <taxon>Exocentrus</taxon>
    </lineage>
</organism>
<protein>
    <submittedName>
        <fullName evidence="2">Uncharacterized protein</fullName>
    </submittedName>
</protein>
<dbReference type="AlphaFoldDB" id="A0AAV8VME1"/>
<feature type="compositionally biased region" description="Basic and acidic residues" evidence="1">
    <location>
        <begin position="17"/>
        <end position="30"/>
    </location>
</feature>
<reference evidence="2 3" key="1">
    <citation type="journal article" date="2023" name="Insect Mol. Biol.">
        <title>Genome sequencing provides insights into the evolution of gene families encoding plant cell wall-degrading enzymes in longhorned beetles.</title>
        <authorList>
            <person name="Shin N.R."/>
            <person name="Okamura Y."/>
            <person name="Kirsch R."/>
            <person name="Pauchet Y."/>
        </authorList>
    </citation>
    <scope>NUCLEOTIDE SEQUENCE [LARGE SCALE GENOMIC DNA]</scope>
    <source>
        <strain evidence="2">EAD_L_NR</strain>
    </source>
</reference>